<feature type="transmembrane region" description="Helical" evidence="7">
    <location>
        <begin position="101"/>
        <end position="124"/>
    </location>
</feature>
<dbReference type="GO" id="GO:0008381">
    <property type="term" value="F:mechanosensitive monoatomic ion channel activity"/>
    <property type="evidence" value="ECO:0007669"/>
    <property type="project" value="UniProtKB-ARBA"/>
</dbReference>
<keyword evidence="6 7" id="KW-0472">Membrane</keyword>
<dbReference type="InterPro" id="IPR049142">
    <property type="entry name" value="MS_channel_1st"/>
</dbReference>
<feature type="domain" description="Mechanosensitive ion channel MscS" evidence="8">
    <location>
        <begin position="190"/>
        <end position="257"/>
    </location>
</feature>
<comment type="similarity">
    <text evidence="2">Belongs to the MscS (TC 1.A.23) family.</text>
</comment>
<dbReference type="GO" id="GO:0005886">
    <property type="term" value="C:plasma membrane"/>
    <property type="evidence" value="ECO:0007669"/>
    <property type="project" value="UniProtKB-SubCell"/>
</dbReference>
<dbReference type="PROSITE" id="PS01246">
    <property type="entry name" value="UPF0003"/>
    <property type="match status" value="1"/>
</dbReference>
<dbReference type="Gene3D" id="3.30.70.100">
    <property type="match status" value="1"/>
</dbReference>
<dbReference type="InterPro" id="IPR045042">
    <property type="entry name" value="YnaI-like"/>
</dbReference>
<feature type="domain" description="Mechanosensitive ion channel transmembrane helices 2/3" evidence="10">
    <location>
        <begin position="149"/>
        <end position="189"/>
    </location>
</feature>
<feature type="transmembrane region" description="Helical" evidence="7">
    <location>
        <begin position="70"/>
        <end position="89"/>
    </location>
</feature>
<dbReference type="SUPFAM" id="SSF82689">
    <property type="entry name" value="Mechanosensitive channel protein MscS (YggB), C-terminal domain"/>
    <property type="match status" value="1"/>
</dbReference>
<evidence type="ECO:0000259" key="8">
    <source>
        <dbReference type="Pfam" id="PF00924"/>
    </source>
</evidence>
<dbReference type="Pfam" id="PF00924">
    <property type="entry name" value="MS_channel_2nd"/>
    <property type="match status" value="1"/>
</dbReference>
<reference evidence="11 12" key="1">
    <citation type="submission" date="2018-06" db="EMBL/GenBank/DDBJ databases">
        <authorList>
            <consortium name="Pathogen Informatics"/>
            <person name="Doyle S."/>
        </authorList>
    </citation>
    <scope>NUCLEOTIDE SEQUENCE [LARGE SCALE GENOMIC DNA]</scope>
    <source>
        <strain evidence="11 12">NCTC8261</strain>
    </source>
</reference>
<dbReference type="Gene3D" id="1.10.287.1260">
    <property type="match status" value="1"/>
</dbReference>
<evidence type="ECO:0000256" key="1">
    <source>
        <dbReference type="ARBA" id="ARBA00004651"/>
    </source>
</evidence>
<evidence type="ECO:0000256" key="7">
    <source>
        <dbReference type="SAM" id="Phobius"/>
    </source>
</evidence>
<feature type="transmembrane region" description="Helical" evidence="7">
    <location>
        <begin position="38"/>
        <end position="58"/>
    </location>
</feature>
<feature type="transmembrane region" description="Helical" evidence="7">
    <location>
        <begin position="145"/>
        <end position="162"/>
    </location>
</feature>
<dbReference type="PANTHER" id="PTHR43634:SF2">
    <property type="entry name" value="LOW CONDUCTANCE MECHANOSENSITIVE CHANNEL YNAI"/>
    <property type="match status" value="1"/>
</dbReference>
<organism evidence="11 12">
    <name type="scientific">Salmonella enterica I</name>
    <dbReference type="NCBI Taxonomy" id="59201"/>
    <lineage>
        <taxon>Bacteria</taxon>
        <taxon>Pseudomonadati</taxon>
        <taxon>Pseudomonadota</taxon>
        <taxon>Gammaproteobacteria</taxon>
        <taxon>Enterobacterales</taxon>
        <taxon>Enterobacteriaceae</taxon>
        <taxon>Salmonella</taxon>
    </lineage>
</organism>
<evidence type="ECO:0000256" key="3">
    <source>
        <dbReference type="ARBA" id="ARBA00022475"/>
    </source>
</evidence>
<gene>
    <name evidence="11" type="primary">ynaI</name>
    <name evidence="11" type="ORF">NCTC8261_03562</name>
</gene>
<dbReference type="InterPro" id="IPR011014">
    <property type="entry name" value="MscS_channel_TM-2"/>
</dbReference>
<dbReference type="SUPFAM" id="SSF82861">
    <property type="entry name" value="Mechanosensitive channel protein MscS (YggB), transmembrane region"/>
    <property type="match status" value="1"/>
</dbReference>
<evidence type="ECO:0000256" key="5">
    <source>
        <dbReference type="ARBA" id="ARBA00022989"/>
    </source>
</evidence>
<protein>
    <submittedName>
        <fullName evidence="11">MscS family inner membrane protein YnaI</fullName>
    </submittedName>
</protein>
<keyword evidence="5 7" id="KW-1133">Transmembrane helix</keyword>
<dbReference type="Proteomes" id="UP000254712">
    <property type="component" value="Unassembled WGS sequence"/>
</dbReference>
<evidence type="ECO:0000313" key="12">
    <source>
        <dbReference type="Proteomes" id="UP000254712"/>
    </source>
</evidence>
<dbReference type="Gene3D" id="2.30.30.60">
    <property type="match status" value="1"/>
</dbReference>
<dbReference type="EMBL" id="UGXT01000002">
    <property type="protein sequence ID" value="SUH37271.1"/>
    <property type="molecule type" value="Genomic_DNA"/>
</dbReference>
<feature type="domain" description="Mechanosensitive ion channel MscS C-terminal" evidence="9">
    <location>
        <begin position="265"/>
        <end position="352"/>
    </location>
</feature>
<accession>A0A379WU24</accession>
<name>A0A379WU24_SALET</name>
<evidence type="ECO:0000256" key="6">
    <source>
        <dbReference type="ARBA" id="ARBA00023136"/>
    </source>
</evidence>
<evidence type="ECO:0000256" key="4">
    <source>
        <dbReference type="ARBA" id="ARBA00022692"/>
    </source>
</evidence>
<evidence type="ECO:0000259" key="9">
    <source>
        <dbReference type="Pfam" id="PF21082"/>
    </source>
</evidence>
<evidence type="ECO:0000259" key="10">
    <source>
        <dbReference type="Pfam" id="PF21088"/>
    </source>
</evidence>
<dbReference type="Pfam" id="PF21082">
    <property type="entry name" value="MS_channel_3rd"/>
    <property type="match status" value="1"/>
</dbReference>
<evidence type="ECO:0000256" key="2">
    <source>
        <dbReference type="ARBA" id="ARBA00008017"/>
    </source>
</evidence>
<dbReference type="InterPro" id="IPR006686">
    <property type="entry name" value="MscS_channel_CS"/>
</dbReference>
<dbReference type="InterPro" id="IPR006685">
    <property type="entry name" value="MscS_channel_2nd"/>
</dbReference>
<dbReference type="AlphaFoldDB" id="A0A379WU24"/>
<comment type="subcellular location">
    <subcellularLocation>
        <location evidence="1">Cell membrane</location>
        <topology evidence="1">Multi-pass membrane protein</topology>
    </subcellularLocation>
</comment>
<keyword evidence="4 7" id="KW-0812">Transmembrane</keyword>
<proteinExistence type="inferred from homology"/>
<dbReference type="InterPro" id="IPR049278">
    <property type="entry name" value="MS_channel_C"/>
</dbReference>
<dbReference type="InterPro" id="IPR023408">
    <property type="entry name" value="MscS_beta-dom_sf"/>
</dbReference>
<dbReference type="SUPFAM" id="SSF50182">
    <property type="entry name" value="Sm-like ribonucleoproteins"/>
    <property type="match status" value="1"/>
</dbReference>
<keyword evidence="3" id="KW-1003">Cell membrane</keyword>
<dbReference type="InterPro" id="IPR010920">
    <property type="entry name" value="LSM_dom_sf"/>
</dbReference>
<dbReference type="PANTHER" id="PTHR43634">
    <property type="entry name" value="OW CONDUCTANCE MECHANOSENSITIVE CHANNEL"/>
    <property type="match status" value="1"/>
</dbReference>
<evidence type="ECO:0000313" key="11">
    <source>
        <dbReference type="EMBL" id="SUH37271.1"/>
    </source>
</evidence>
<dbReference type="Pfam" id="PF21088">
    <property type="entry name" value="MS_channel_1st"/>
    <property type="match status" value="1"/>
</dbReference>
<feature type="transmembrane region" description="Helical" evidence="7">
    <location>
        <begin position="168"/>
        <end position="187"/>
    </location>
</feature>
<sequence length="371" mass="42044">MIYAFILGKIPVNQVILNCYRRKERKTIMFTEFFLKNAFNLAILFSCGMALLVVRFWLSRNVQWKKGFTFHAAQFFIYAIIIGTIGSILNNAIEDYNLRFISSGVIDFICTSLIALILTIKLFLIINQFEKAQVNKGRDVTSTRILARVIKITIIVAIVLLYGEHFGMSLSGLLTFGGIGGIAVGMAGKDVLSNFFSGIMLYFDRPFSIGDWIRSPDRNIEGTVAEIGWRITRINTFDHRPLYVPNSVFSSISVENPGRMTNRRIKTVIGLRYEDADKIGLIVDAIRNMLQAHSDIDQKQTLLVYFNEFADSSLNIMVYCFTKTTVWQEWLAVQQDVYLKIIAIVQENGADFAFPSQTLYIDDPEAAPATK</sequence>
<dbReference type="InterPro" id="IPR011066">
    <property type="entry name" value="MscS_channel_C_sf"/>
</dbReference>